<evidence type="ECO:0000313" key="1">
    <source>
        <dbReference type="EMBL" id="MEJ8825380.1"/>
    </source>
</evidence>
<reference evidence="1 2" key="1">
    <citation type="submission" date="2024-03" db="EMBL/GenBank/DDBJ databases">
        <title>Novel species of the genus Variovorax.</title>
        <authorList>
            <person name="Liu Q."/>
            <person name="Xin Y.-H."/>
        </authorList>
    </citation>
    <scope>NUCLEOTIDE SEQUENCE [LARGE SCALE GENOMIC DNA]</scope>
    <source>
        <strain evidence="1 2">KACC 18501</strain>
    </source>
</reference>
<evidence type="ECO:0000313" key="2">
    <source>
        <dbReference type="Proteomes" id="UP001363010"/>
    </source>
</evidence>
<keyword evidence="2" id="KW-1185">Reference proteome</keyword>
<protein>
    <submittedName>
        <fullName evidence="1">Uncharacterized protein</fullName>
    </submittedName>
</protein>
<dbReference type="Proteomes" id="UP001363010">
    <property type="component" value="Unassembled WGS sequence"/>
</dbReference>
<dbReference type="RefSeq" id="WP_340366412.1">
    <property type="nucleotide sequence ID" value="NZ_JBBKZV010000021.1"/>
</dbReference>
<proteinExistence type="predicted"/>
<accession>A0ABU8W5T0</accession>
<comment type="caution">
    <text evidence="1">The sequence shown here is derived from an EMBL/GenBank/DDBJ whole genome shotgun (WGS) entry which is preliminary data.</text>
</comment>
<organism evidence="1 2">
    <name type="scientific">Variovorax humicola</name>
    <dbReference type="NCBI Taxonomy" id="1769758"/>
    <lineage>
        <taxon>Bacteria</taxon>
        <taxon>Pseudomonadati</taxon>
        <taxon>Pseudomonadota</taxon>
        <taxon>Betaproteobacteria</taxon>
        <taxon>Burkholderiales</taxon>
        <taxon>Comamonadaceae</taxon>
        <taxon>Variovorax</taxon>
    </lineage>
</organism>
<gene>
    <name evidence="1" type="ORF">WKW80_25720</name>
</gene>
<sequence>MILSFLSVAIVPGVAALIGFLAESPTTEFGPSVEPEASII</sequence>
<dbReference type="EMBL" id="JBBKZV010000021">
    <property type="protein sequence ID" value="MEJ8825380.1"/>
    <property type="molecule type" value="Genomic_DNA"/>
</dbReference>
<name>A0ABU8W5T0_9BURK</name>